<dbReference type="Proteomes" id="UP000828390">
    <property type="component" value="Unassembled WGS sequence"/>
</dbReference>
<reference evidence="1" key="1">
    <citation type="journal article" date="2019" name="bioRxiv">
        <title>The Genome of the Zebra Mussel, Dreissena polymorpha: A Resource for Invasive Species Research.</title>
        <authorList>
            <person name="McCartney M.A."/>
            <person name="Auch B."/>
            <person name="Kono T."/>
            <person name="Mallez S."/>
            <person name="Zhang Y."/>
            <person name="Obille A."/>
            <person name="Becker A."/>
            <person name="Abrahante J.E."/>
            <person name="Garbe J."/>
            <person name="Badalamenti J.P."/>
            <person name="Herman A."/>
            <person name="Mangelson H."/>
            <person name="Liachko I."/>
            <person name="Sullivan S."/>
            <person name="Sone E.D."/>
            <person name="Koren S."/>
            <person name="Silverstein K.A.T."/>
            <person name="Beckman K.B."/>
            <person name="Gohl D.M."/>
        </authorList>
    </citation>
    <scope>NUCLEOTIDE SEQUENCE</scope>
    <source>
        <strain evidence="1">Duluth1</strain>
        <tissue evidence="1">Whole animal</tissue>
    </source>
</reference>
<keyword evidence="2" id="KW-1185">Reference proteome</keyword>
<gene>
    <name evidence="1" type="ORF">DPMN_148533</name>
</gene>
<evidence type="ECO:0000313" key="1">
    <source>
        <dbReference type="EMBL" id="KAH3794990.1"/>
    </source>
</evidence>
<evidence type="ECO:0000313" key="2">
    <source>
        <dbReference type="Proteomes" id="UP000828390"/>
    </source>
</evidence>
<reference evidence="1" key="2">
    <citation type="submission" date="2020-11" db="EMBL/GenBank/DDBJ databases">
        <authorList>
            <person name="McCartney M.A."/>
            <person name="Auch B."/>
            <person name="Kono T."/>
            <person name="Mallez S."/>
            <person name="Becker A."/>
            <person name="Gohl D.M."/>
            <person name="Silverstein K.A.T."/>
            <person name="Koren S."/>
            <person name="Bechman K.B."/>
            <person name="Herman A."/>
            <person name="Abrahante J.E."/>
            <person name="Garbe J."/>
        </authorList>
    </citation>
    <scope>NUCLEOTIDE SEQUENCE</scope>
    <source>
        <strain evidence="1">Duluth1</strain>
        <tissue evidence="1">Whole animal</tissue>
    </source>
</reference>
<dbReference type="AlphaFoldDB" id="A0A9D4J1M1"/>
<dbReference type="EMBL" id="JAIWYP010000007">
    <property type="protein sequence ID" value="KAH3794990.1"/>
    <property type="molecule type" value="Genomic_DNA"/>
</dbReference>
<accession>A0A9D4J1M1</accession>
<organism evidence="1 2">
    <name type="scientific">Dreissena polymorpha</name>
    <name type="common">Zebra mussel</name>
    <name type="synonym">Mytilus polymorpha</name>
    <dbReference type="NCBI Taxonomy" id="45954"/>
    <lineage>
        <taxon>Eukaryota</taxon>
        <taxon>Metazoa</taxon>
        <taxon>Spiralia</taxon>
        <taxon>Lophotrochozoa</taxon>
        <taxon>Mollusca</taxon>
        <taxon>Bivalvia</taxon>
        <taxon>Autobranchia</taxon>
        <taxon>Heteroconchia</taxon>
        <taxon>Euheterodonta</taxon>
        <taxon>Imparidentia</taxon>
        <taxon>Neoheterodontei</taxon>
        <taxon>Myida</taxon>
        <taxon>Dreissenoidea</taxon>
        <taxon>Dreissenidae</taxon>
        <taxon>Dreissena</taxon>
    </lineage>
</organism>
<proteinExistence type="predicted"/>
<protein>
    <submittedName>
        <fullName evidence="1">Uncharacterized protein</fullName>
    </submittedName>
</protein>
<name>A0A9D4J1M1_DREPO</name>
<sequence>MVLECSGLVAVRDPILRDTESVIEESFAGLWQSYTQQQKVRALVDCTVLYKKHKLSNVECQRLHRIEFQCRRLFLHCIQNALKSLSCQKIATSTRPLTTLSSSNSVCSKNSAGNLPITKKRDECYNSVDPRGSSRL</sequence>
<comment type="caution">
    <text evidence="1">The sequence shown here is derived from an EMBL/GenBank/DDBJ whole genome shotgun (WGS) entry which is preliminary data.</text>
</comment>